<dbReference type="Proteomes" id="UP000179441">
    <property type="component" value="Unassembled WGS sequence"/>
</dbReference>
<dbReference type="AlphaFoldDB" id="A0A1S1KTZ4"/>
<organism evidence="4 5">
    <name type="scientific">Mycobacteroides chelonae</name>
    <name type="common">Mycobacterium chelonae</name>
    <dbReference type="NCBI Taxonomy" id="1774"/>
    <lineage>
        <taxon>Bacteria</taxon>
        <taxon>Bacillati</taxon>
        <taxon>Actinomycetota</taxon>
        <taxon>Actinomycetes</taxon>
        <taxon>Mycobacteriales</taxon>
        <taxon>Mycobacteriaceae</taxon>
        <taxon>Mycobacteroides</taxon>
    </lineage>
</organism>
<accession>A0A1S1KTZ4</accession>
<dbReference type="CDD" id="cd07814">
    <property type="entry name" value="SRPBCC_CalC_Aha1-like"/>
    <property type="match status" value="1"/>
</dbReference>
<dbReference type="RefSeq" id="WP_057968918.1">
    <property type="nucleotide sequence ID" value="NZ_CP050145.1"/>
</dbReference>
<evidence type="ECO:0000313" key="4">
    <source>
        <dbReference type="EMBL" id="OHU78773.1"/>
    </source>
</evidence>
<dbReference type="EMBL" id="MLIS01000001">
    <property type="protein sequence ID" value="OHU78773.1"/>
    <property type="molecule type" value="Genomic_DNA"/>
</dbReference>
<comment type="caution">
    <text evidence="4">The sequence shown here is derived from an EMBL/GenBank/DDBJ whole genome shotgun (WGS) entry which is preliminary data.</text>
</comment>
<dbReference type="EMBL" id="MLIQ01000017">
    <property type="protein sequence ID" value="OHU54009.1"/>
    <property type="molecule type" value="Genomic_DNA"/>
</dbReference>
<dbReference type="InterPro" id="IPR013538">
    <property type="entry name" value="ASHA1/2-like_C"/>
</dbReference>
<keyword evidence="5" id="KW-1185">Reference proteome</keyword>
<sequence>MTQIQRYFPHPPHEVWSALVDPASWWGKPDAPPVDVTVGSAFTMTTVPVVGTRFNGVFEVEFLDAVPYEHLTLGLLAHASTGQSARWTRHVAFREHEGGTLLTVTNRGVNLDDVDERILLRVVKEIQATELYGIAKLLDQPRP</sequence>
<evidence type="ECO:0000259" key="2">
    <source>
        <dbReference type="Pfam" id="PF08327"/>
    </source>
</evidence>
<feature type="domain" description="Activator of Hsp90 ATPase homologue 1/2-like C-terminal" evidence="2">
    <location>
        <begin position="10"/>
        <end position="117"/>
    </location>
</feature>
<dbReference type="InterPro" id="IPR023393">
    <property type="entry name" value="START-like_dom_sf"/>
</dbReference>
<evidence type="ECO:0000313" key="5">
    <source>
        <dbReference type="Proteomes" id="UP000179441"/>
    </source>
</evidence>
<gene>
    <name evidence="3" type="ORF">BKG82_17045</name>
    <name evidence="4" type="ORF">BKG84_10570</name>
</gene>
<dbReference type="Proteomes" id="UP000180043">
    <property type="component" value="Unassembled WGS sequence"/>
</dbReference>
<dbReference type="Gene3D" id="3.30.530.20">
    <property type="match status" value="1"/>
</dbReference>
<evidence type="ECO:0000313" key="3">
    <source>
        <dbReference type="EMBL" id="OHU54009.1"/>
    </source>
</evidence>
<name>A0A1S1KTZ4_MYCCH</name>
<dbReference type="SUPFAM" id="SSF55961">
    <property type="entry name" value="Bet v1-like"/>
    <property type="match status" value="1"/>
</dbReference>
<comment type="similarity">
    <text evidence="1">Belongs to the AHA1 family.</text>
</comment>
<evidence type="ECO:0000256" key="1">
    <source>
        <dbReference type="ARBA" id="ARBA00006817"/>
    </source>
</evidence>
<proteinExistence type="inferred from homology"/>
<reference evidence="5 6" key="1">
    <citation type="submission" date="2016-10" db="EMBL/GenBank/DDBJ databases">
        <title>Evaluation of Human, Veterinary and Environmental Mycobacterium chelonae Isolates by Core Genome Phylogenomic Analysis, Targeted Gene Comparison, and Anti-microbial Susceptibility Patterns: A Tale of Mistaken Identities.</title>
        <authorList>
            <person name="Fogelson S.B."/>
            <person name="Camus A.C."/>
            <person name="Lorenz W."/>
            <person name="Vasireddy R."/>
            <person name="Vasireddy S."/>
            <person name="Smith T."/>
            <person name="Brown-Elliott B.A."/>
            <person name="Wallace R.J.Jr."/>
            <person name="Hasan N.A."/>
            <person name="Reischl U."/>
            <person name="Sanchez S."/>
        </authorList>
    </citation>
    <scope>NUCLEOTIDE SEQUENCE [LARGE SCALE GENOMIC DNA]</scope>
    <source>
        <strain evidence="3 6">15515</strain>
        <strain evidence="4 5">15518</strain>
    </source>
</reference>
<dbReference type="Pfam" id="PF08327">
    <property type="entry name" value="AHSA1"/>
    <property type="match status" value="1"/>
</dbReference>
<protein>
    <recommendedName>
        <fullName evidence="2">Activator of Hsp90 ATPase homologue 1/2-like C-terminal domain-containing protein</fullName>
    </recommendedName>
</protein>
<evidence type="ECO:0000313" key="6">
    <source>
        <dbReference type="Proteomes" id="UP000180043"/>
    </source>
</evidence>